<feature type="compositionally biased region" description="Polar residues" evidence="4">
    <location>
        <begin position="70"/>
        <end position="93"/>
    </location>
</feature>
<dbReference type="GO" id="GO:0003677">
    <property type="term" value="F:DNA binding"/>
    <property type="evidence" value="ECO:0007669"/>
    <property type="project" value="InterPro"/>
</dbReference>
<name>A0A438NB32_EXOME</name>
<evidence type="ECO:0000313" key="6">
    <source>
        <dbReference type="EMBL" id="RVX72975.1"/>
    </source>
</evidence>
<dbReference type="AlphaFoldDB" id="A0A438NB32"/>
<proteinExistence type="predicted"/>
<dbReference type="GO" id="GO:0006351">
    <property type="term" value="P:DNA-templated transcription"/>
    <property type="evidence" value="ECO:0007669"/>
    <property type="project" value="InterPro"/>
</dbReference>
<dbReference type="OrthoDB" id="435881at2759"/>
<sequence length="650" mass="74047">MARLEARGAIETSPESQHTPEHHLISSPGNGLNQKETLPQSGRLLVEQGDTRFVNGSFWNALEDEAEQQELPSESPSVQQANAASSSIPLTSEPNEHPNNHYQRFIFGMSISPNPGGLSHLHPPEAKIFSLWQIYLENVDPLLKLLHVPTTQRQLFRATGHLDAIPPPMEALMFAMYYAAVTSLQCPVASKSLLLEERSVLLDRYRTGFEYSLARANFMVTPDVPTLQALTLWLICARQAVDKTYVWSMVGLLHRLATKLGLHRDPTTLGLPPFMAEMRRRLWWHICILDVRTAEDNDMDPLICEHNFDTKYPSNANDSDLDLDMTNPLGENHNRTEMLFCFTRFAISYAARKVVFSHKFMVDNGYAILNLAEKTSFIDALLKELDDKHLKYCDKKIPICFLTLTASRLILAKMKLTIHRPSRNNSSTLNEEQKENLVNSSIDIIEYAHDLRSNDKYSRWVWLFQQYVEWDAVAFLLHSLGVSRRPAHDGRAWAAIDGFFRDWKDHIPNGLRERRWQKLLSLLAKAKANRGDDSERGIPYEPGVRDSPVAQPPVNLTETPDSHLTRSQKQNYMPNVGTWESSMHIPNNDLVPRLTEGLLSSNLNQAELSIPPSSTDNVAVDWNFDNMPYSTQSLVNWEMDIDDTGFYSWL</sequence>
<dbReference type="PANTHER" id="PTHR31001">
    <property type="entry name" value="UNCHARACTERIZED TRANSCRIPTIONAL REGULATORY PROTEIN"/>
    <property type="match status" value="1"/>
</dbReference>
<evidence type="ECO:0000313" key="7">
    <source>
        <dbReference type="Proteomes" id="UP000288859"/>
    </source>
</evidence>
<keyword evidence="3" id="KW-0539">Nucleus</keyword>
<dbReference type="Pfam" id="PF04082">
    <property type="entry name" value="Fungal_trans"/>
    <property type="match status" value="1"/>
</dbReference>
<evidence type="ECO:0000256" key="3">
    <source>
        <dbReference type="ARBA" id="ARBA00023242"/>
    </source>
</evidence>
<feature type="region of interest" description="Disordered" evidence="4">
    <location>
        <begin position="65"/>
        <end position="95"/>
    </location>
</feature>
<dbReference type="VEuPathDB" id="FungiDB:PV10_03966"/>
<dbReference type="SMART" id="SM00906">
    <property type="entry name" value="Fungal_trans"/>
    <property type="match status" value="1"/>
</dbReference>
<accession>A0A438NB32</accession>
<organism evidence="6 7">
    <name type="scientific">Exophiala mesophila</name>
    <name type="common">Black yeast-like fungus</name>
    <dbReference type="NCBI Taxonomy" id="212818"/>
    <lineage>
        <taxon>Eukaryota</taxon>
        <taxon>Fungi</taxon>
        <taxon>Dikarya</taxon>
        <taxon>Ascomycota</taxon>
        <taxon>Pezizomycotina</taxon>
        <taxon>Eurotiomycetes</taxon>
        <taxon>Chaetothyriomycetidae</taxon>
        <taxon>Chaetothyriales</taxon>
        <taxon>Herpotrichiellaceae</taxon>
        <taxon>Exophiala</taxon>
    </lineage>
</organism>
<gene>
    <name evidence="6" type="ORF">B0A52_03328</name>
</gene>
<feature type="compositionally biased region" description="Polar residues" evidence="4">
    <location>
        <begin position="27"/>
        <end position="36"/>
    </location>
</feature>
<dbReference type="GO" id="GO:0005634">
    <property type="term" value="C:nucleus"/>
    <property type="evidence" value="ECO:0007669"/>
    <property type="project" value="UniProtKB-SubCell"/>
</dbReference>
<evidence type="ECO:0000259" key="5">
    <source>
        <dbReference type="SMART" id="SM00906"/>
    </source>
</evidence>
<feature type="domain" description="Xylanolytic transcriptional activator regulatory" evidence="5">
    <location>
        <begin position="246"/>
        <end position="319"/>
    </location>
</feature>
<evidence type="ECO:0000256" key="2">
    <source>
        <dbReference type="ARBA" id="ARBA00022723"/>
    </source>
</evidence>
<feature type="region of interest" description="Disordered" evidence="4">
    <location>
        <begin position="1"/>
        <end position="36"/>
    </location>
</feature>
<dbReference type="GO" id="GO:0008270">
    <property type="term" value="F:zinc ion binding"/>
    <property type="evidence" value="ECO:0007669"/>
    <property type="project" value="InterPro"/>
</dbReference>
<feature type="region of interest" description="Disordered" evidence="4">
    <location>
        <begin position="531"/>
        <end position="566"/>
    </location>
</feature>
<evidence type="ECO:0000256" key="1">
    <source>
        <dbReference type="ARBA" id="ARBA00004123"/>
    </source>
</evidence>
<reference evidence="6 7" key="1">
    <citation type="submission" date="2017-03" db="EMBL/GenBank/DDBJ databases">
        <title>Genomes of endolithic fungi from Antarctica.</title>
        <authorList>
            <person name="Coleine C."/>
            <person name="Masonjones S."/>
            <person name="Stajich J.E."/>
        </authorList>
    </citation>
    <scope>NUCLEOTIDE SEQUENCE [LARGE SCALE GENOMIC DNA]</scope>
    <source>
        <strain evidence="6 7">CCFEE 6314</strain>
    </source>
</reference>
<dbReference type="PANTHER" id="PTHR31001:SF50">
    <property type="entry name" value="ZN(II)2CYS6 TRANSCRIPTION FACTOR (EUROFUNG)"/>
    <property type="match status" value="1"/>
</dbReference>
<comment type="subcellular location">
    <subcellularLocation>
        <location evidence="1">Nucleus</location>
    </subcellularLocation>
</comment>
<dbReference type="Proteomes" id="UP000288859">
    <property type="component" value="Unassembled WGS sequence"/>
</dbReference>
<dbReference type="EMBL" id="NAJM01000010">
    <property type="protein sequence ID" value="RVX72975.1"/>
    <property type="molecule type" value="Genomic_DNA"/>
</dbReference>
<protein>
    <recommendedName>
        <fullName evidence="5">Xylanolytic transcriptional activator regulatory domain-containing protein</fullName>
    </recommendedName>
</protein>
<keyword evidence="2" id="KW-0479">Metal-binding</keyword>
<dbReference type="InterPro" id="IPR007219">
    <property type="entry name" value="XnlR_reg_dom"/>
</dbReference>
<dbReference type="InterPro" id="IPR050613">
    <property type="entry name" value="Sec_Metabolite_Reg"/>
</dbReference>
<evidence type="ECO:0000256" key="4">
    <source>
        <dbReference type="SAM" id="MobiDB-lite"/>
    </source>
</evidence>
<comment type="caution">
    <text evidence="6">The sequence shown here is derived from an EMBL/GenBank/DDBJ whole genome shotgun (WGS) entry which is preliminary data.</text>
</comment>
<dbReference type="CDD" id="cd12148">
    <property type="entry name" value="fungal_TF_MHR"/>
    <property type="match status" value="1"/>
</dbReference>